<keyword evidence="3" id="KW-1185">Reference proteome</keyword>
<gene>
    <name evidence="2" type="ORF">ANME2D_02819</name>
</gene>
<dbReference type="AlphaFoldDB" id="A0A062V4Q3"/>
<dbReference type="EMBL" id="JMIY01000007">
    <property type="protein sequence ID" value="KCZ70794.1"/>
    <property type="molecule type" value="Genomic_DNA"/>
</dbReference>
<evidence type="ECO:0000313" key="3">
    <source>
        <dbReference type="Proteomes" id="UP000027153"/>
    </source>
</evidence>
<proteinExistence type="predicted"/>
<name>A0A062V4Q3_9EURY</name>
<evidence type="ECO:0000256" key="1">
    <source>
        <dbReference type="SAM" id="Phobius"/>
    </source>
</evidence>
<feature type="transmembrane region" description="Helical" evidence="1">
    <location>
        <begin position="43"/>
        <end position="71"/>
    </location>
</feature>
<reference evidence="2 3" key="1">
    <citation type="journal article" date="2013" name="Nature">
        <title>Anaerobic oxidation of methane coupled to nitrate reduction in a novel archaeal lineage.</title>
        <authorList>
            <person name="Haroon M.F."/>
            <person name="Hu S."/>
            <person name="Shi Y."/>
            <person name="Imelfort M."/>
            <person name="Keller J."/>
            <person name="Hugenholtz P."/>
            <person name="Yuan Z."/>
            <person name="Tyson G.W."/>
        </authorList>
    </citation>
    <scope>NUCLEOTIDE SEQUENCE [LARGE SCALE GENOMIC DNA]</scope>
    <source>
        <strain evidence="2 3">ANME-2d</strain>
    </source>
</reference>
<dbReference type="PATRIC" id="fig|1392998.3.peg.3118"/>
<organism evidence="2 3">
    <name type="scientific">Candidatus Methanoperedens nitratireducens</name>
    <dbReference type="NCBI Taxonomy" id="1392998"/>
    <lineage>
        <taxon>Archaea</taxon>
        <taxon>Methanobacteriati</taxon>
        <taxon>Methanobacteriota</taxon>
        <taxon>Stenosarchaea group</taxon>
        <taxon>Methanomicrobia</taxon>
        <taxon>Methanosarcinales</taxon>
        <taxon>ANME-2 cluster</taxon>
        <taxon>Candidatus Methanoperedentaceae</taxon>
        <taxon>Candidatus Methanoperedens</taxon>
    </lineage>
</organism>
<dbReference type="RefSeq" id="WP_320408819.1">
    <property type="nucleotide sequence ID" value="NZ_JMIY01000007.1"/>
</dbReference>
<feature type="transmembrane region" description="Helical" evidence="1">
    <location>
        <begin position="6"/>
        <end position="22"/>
    </location>
</feature>
<comment type="caution">
    <text evidence="2">The sequence shown here is derived from an EMBL/GenBank/DDBJ whole genome shotgun (WGS) entry which is preliminary data.</text>
</comment>
<keyword evidence="1" id="KW-1133">Transmembrane helix</keyword>
<sequence length="108" mass="11973">MVYVYIAAFGFIVIIFLTLRDIRIYHRTKIESYRRGALRGMAAGALALIGLSITEANPQIGLTIILVAVYINGKGKREDVFGDAPMIKRLLGETTIKKNKTSVDMKKA</sequence>
<accession>A0A062V4Q3</accession>
<protein>
    <submittedName>
        <fullName evidence="2">Uncharacterized protein</fullName>
    </submittedName>
</protein>
<evidence type="ECO:0000313" key="2">
    <source>
        <dbReference type="EMBL" id="KCZ70794.1"/>
    </source>
</evidence>
<keyword evidence="1" id="KW-0812">Transmembrane</keyword>
<dbReference type="Proteomes" id="UP000027153">
    <property type="component" value="Unassembled WGS sequence"/>
</dbReference>
<keyword evidence="1" id="KW-0472">Membrane</keyword>